<evidence type="ECO:0000313" key="5">
    <source>
        <dbReference type="EMBL" id="QDH89311.1"/>
    </source>
</evidence>
<protein>
    <submittedName>
        <fullName evidence="5">RNA-dependent RNA polymerase</fullName>
    </submittedName>
</protein>
<organism evidence="5">
    <name type="scientific">Riboviria sp</name>
    <dbReference type="NCBI Taxonomy" id="2585031"/>
    <lineage>
        <taxon>Viruses</taxon>
        <taxon>Riboviria</taxon>
    </lineage>
</organism>
<keyword evidence="5" id="KW-0696">RNA-directed RNA polymerase</keyword>
<dbReference type="InterPro" id="IPR007094">
    <property type="entry name" value="RNA-dir_pol_PSvirus"/>
</dbReference>
<dbReference type="SUPFAM" id="SSF56672">
    <property type="entry name" value="DNA/RNA polymerases"/>
    <property type="match status" value="1"/>
</dbReference>
<dbReference type="GO" id="GO:0003968">
    <property type="term" value="F:RNA-directed RNA polymerase activity"/>
    <property type="evidence" value="ECO:0007669"/>
    <property type="project" value="UniProtKB-KW"/>
</dbReference>
<gene>
    <name evidence="5" type="ORF">H2RhizoLitter710919_000002</name>
</gene>
<evidence type="ECO:0000256" key="2">
    <source>
        <dbReference type="ARBA" id="ARBA00022695"/>
    </source>
</evidence>
<keyword evidence="2" id="KW-0548">Nucleotidyltransferase</keyword>
<dbReference type="GO" id="GO:0039694">
    <property type="term" value="P:viral RNA genome replication"/>
    <property type="evidence" value="ECO:0007669"/>
    <property type="project" value="InterPro"/>
</dbReference>
<keyword evidence="1" id="KW-0808">Transferase</keyword>
<feature type="domain" description="RdRp catalytic" evidence="4">
    <location>
        <begin position="126"/>
        <end position="239"/>
    </location>
</feature>
<proteinExistence type="predicted"/>
<dbReference type="GO" id="GO:0003723">
    <property type="term" value="F:RNA binding"/>
    <property type="evidence" value="ECO:0007669"/>
    <property type="project" value="InterPro"/>
</dbReference>
<sequence>MAKFLPQETIRVDKDLMDEYFATCDPSKARRLLEALDGAQWNSEMDTKHVFAKQEVLLKDHKAQPRVVYQGTDMYNALTGPVVMELNNRMKEIFSLRNPLNTGNIALYACGMKGEEMGEIMEQARGNPIESDAKNNDGSQSKEFRKYEAMFYRKLGAPDWFVREFARTLKVRVWTRYGICAEVSGERWSGETTTTTGNSYVHMALIQAAHERAEIKNSTNIHGGDDYLGYVEGDELKFKDAVEKVFDDSGMVAEVVPQTARHYATFYRKRYVRGTIGTRPVPQFGGGRDNVQEIVSRSLTHVVTDFNDFLQEVYGINYDDLFDCYERVCQSCVDYCDGFTYVGKDGKTRNKKNNSKYIAPKMSGDTIEALVRLDVN</sequence>
<evidence type="ECO:0000259" key="4">
    <source>
        <dbReference type="PROSITE" id="PS50507"/>
    </source>
</evidence>
<dbReference type="GO" id="GO:0006351">
    <property type="term" value="P:DNA-templated transcription"/>
    <property type="evidence" value="ECO:0007669"/>
    <property type="project" value="InterPro"/>
</dbReference>
<accession>A0A514D6S0</accession>
<reference evidence="5" key="1">
    <citation type="submission" date="2019-05" db="EMBL/GenBank/DDBJ databases">
        <title>Metatranscriptomic reconstruction reveals RNA viruses with the potential to shape carbon cycling in soil.</title>
        <authorList>
            <person name="Starr E.P."/>
            <person name="Nuccio E."/>
            <person name="Pett-Ridge J."/>
            <person name="Banfield J.F."/>
            <person name="Firestone M.K."/>
        </authorList>
    </citation>
    <scope>NUCLEOTIDE SEQUENCE</scope>
    <source>
        <strain evidence="5">H2_Rhizo_Litter_7_scaffold_10919</strain>
    </source>
</reference>
<name>A0A514D6S0_9VIRU</name>
<dbReference type="EMBL" id="MN034749">
    <property type="protein sequence ID" value="QDH89311.1"/>
    <property type="molecule type" value="Genomic_DNA"/>
</dbReference>
<dbReference type="PROSITE" id="PS50507">
    <property type="entry name" value="RDRP_SSRNA_POS"/>
    <property type="match status" value="1"/>
</dbReference>
<dbReference type="Pfam" id="PF00978">
    <property type="entry name" value="RdRP_2"/>
    <property type="match status" value="1"/>
</dbReference>
<dbReference type="InterPro" id="IPR043502">
    <property type="entry name" value="DNA/RNA_pol_sf"/>
</dbReference>
<dbReference type="InterPro" id="IPR001788">
    <property type="entry name" value="RNA-dep_RNA_pol_alsuvir"/>
</dbReference>
<evidence type="ECO:0000256" key="1">
    <source>
        <dbReference type="ARBA" id="ARBA00022679"/>
    </source>
</evidence>
<evidence type="ECO:0000256" key="3">
    <source>
        <dbReference type="ARBA" id="ARBA00022953"/>
    </source>
</evidence>
<keyword evidence="3" id="KW-0693">Viral RNA replication</keyword>